<gene>
    <name evidence="1" type="ORF">LFA_2537</name>
</gene>
<dbReference type="STRING" id="1212491.LFA_2537"/>
<keyword evidence="2" id="KW-1185">Reference proteome</keyword>
<proteinExistence type="predicted"/>
<evidence type="ECO:0000313" key="2">
    <source>
        <dbReference type="Proteomes" id="UP000032430"/>
    </source>
</evidence>
<dbReference type="Proteomes" id="UP000032430">
    <property type="component" value="Chromosome I"/>
</dbReference>
<organism evidence="1 2">
    <name type="scientific">Legionella fallonii LLAP-10</name>
    <dbReference type="NCBI Taxonomy" id="1212491"/>
    <lineage>
        <taxon>Bacteria</taxon>
        <taxon>Pseudomonadati</taxon>
        <taxon>Pseudomonadota</taxon>
        <taxon>Gammaproteobacteria</taxon>
        <taxon>Legionellales</taxon>
        <taxon>Legionellaceae</taxon>
        <taxon>Legionella</taxon>
    </lineage>
</organism>
<accession>A0A098G7G4</accession>
<dbReference type="AlphaFoldDB" id="A0A098G7G4"/>
<protein>
    <submittedName>
        <fullName evidence="1">Uncharacterized protein</fullName>
    </submittedName>
</protein>
<dbReference type="HOGENOM" id="CLU_2035146_0_0_6"/>
<dbReference type="KEGG" id="lfa:LFA_2537"/>
<name>A0A098G7G4_9GAMM</name>
<dbReference type="EMBL" id="LN614827">
    <property type="protein sequence ID" value="CEG57909.1"/>
    <property type="molecule type" value="Genomic_DNA"/>
</dbReference>
<evidence type="ECO:0000313" key="1">
    <source>
        <dbReference type="EMBL" id="CEG57909.1"/>
    </source>
</evidence>
<sequence length="121" mass="13679">MAILFKKTDGFLSLTSIIIVHEECHPSRTNKKQSSFQRSIALDCLAKLAKTEQGRQLGGCRLGEGIAVSRDLDLIRALIPDYALLHPGYNFISSCRHYVNDYFQSIRCRATHKKKTVFHIG</sequence>
<reference evidence="2" key="1">
    <citation type="submission" date="2014-09" db="EMBL/GenBank/DDBJ databases">
        <authorList>
            <person name="Gomez-Valero L."/>
        </authorList>
    </citation>
    <scope>NUCLEOTIDE SEQUENCE [LARGE SCALE GENOMIC DNA]</scope>
    <source>
        <strain evidence="2">ATCC700992</strain>
    </source>
</reference>